<feature type="domain" description="CshA" evidence="3">
    <location>
        <begin position="1151"/>
        <end position="1254"/>
    </location>
</feature>
<feature type="chain" id="PRO_5020383470" evidence="2">
    <location>
        <begin position="27"/>
        <end position="1929"/>
    </location>
</feature>
<dbReference type="InterPro" id="IPR045474">
    <property type="entry name" value="GEVED"/>
</dbReference>
<feature type="domain" description="CshA" evidence="3">
    <location>
        <begin position="615"/>
        <end position="719"/>
    </location>
</feature>
<keyword evidence="2" id="KW-0732">Signal</keyword>
<dbReference type="InterPro" id="IPR026395">
    <property type="entry name" value="CshA_fibril"/>
</dbReference>
<dbReference type="EMBL" id="SLWN01000002">
    <property type="protein sequence ID" value="TCO33953.1"/>
    <property type="molecule type" value="Genomic_DNA"/>
</dbReference>
<gene>
    <name evidence="5" type="ORF">EV652_10217</name>
</gene>
<keyword evidence="1" id="KW-0472">Membrane</keyword>
<evidence type="ECO:0000256" key="2">
    <source>
        <dbReference type="SAM" id="SignalP"/>
    </source>
</evidence>
<dbReference type="OrthoDB" id="3795101at2"/>
<dbReference type="NCBIfam" id="NF012211">
    <property type="entry name" value="tand_rpt_95"/>
    <property type="match status" value="1"/>
</dbReference>
<feature type="domain" description="CshA" evidence="3">
    <location>
        <begin position="510"/>
        <end position="613"/>
    </location>
</feature>
<keyword evidence="1" id="KW-1133">Transmembrane helix</keyword>
<feature type="domain" description="CshA" evidence="3">
    <location>
        <begin position="727"/>
        <end position="826"/>
    </location>
</feature>
<feature type="signal peptide" evidence="2">
    <location>
        <begin position="1"/>
        <end position="26"/>
    </location>
</feature>
<feature type="transmembrane region" description="Helical" evidence="1">
    <location>
        <begin position="1905"/>
        <end position="1923"/>
    </location>
</feature>
<dbReference type="RefSeq" id="WP_132207798.1">
    <property type="nucleotide sequence ID" value="NZ_SLWN01000002.1"/>
</dbReference>
<feature type="domain" description="CshA" evidence="3">
    <location>
        <begin position="1494"/>
        <end position="1570"/>
    </location>
</feature>
<evidence type="ECO:0000313" key="5">
    <source>
        <dbReference type="EMBL" id="TCO33953.1"/>
    </source>
</evidence>
<keyword evidence="1" id="KW-0812">Transmembrane</keyword>
<feature type="domain" description="CshA" evidence="3">
    <location>
        <begin position="1676"/>
        <end position="1780"/>
    </location>
</feature>
<dbReference type="Proteomes" id="UP000294508">
    <property type="component" value="Unassembled WGS sequence"/>
</dbReference>
<feature type="domain" description="CshA" evidence="3">
    <location>
        <begin position="939"/>
        <end position="1040"/>
    </location>
</feature>
<feature type="domain" description="CshA" evidence="3">
    <location>
        <begin position="1265"/>
        <end position="1355"/>
    </location>
</feature>
<feature type="domain" description="CshA" evidence="3">
    <location>
        <begin position="1574"/>
        <end position="1673"/>
    </location>
</feature>
<keyword evidence="6" id="KW-1185">Reference proteome</keyword>
<dbReference type="Pfam" id="PF19076">
    <property type="entry name" value="CshA_repeat"/>
    <property type="match status" value="12"/>
</dbReference>
<organism evidence="5 6">
    <name type="scientific">Kribbella steppae</name>
    <dbReference type="NCBI Taxonomy" id="2512223"/>
    <lineage>
        <taxon>Bacteria</taxon>
        <taxon>Bacillati</taxon>
        <taxon>Actinomycetota</taxon>
        <taxon>Actinomycetes</taxon>
        <taxon>Propionibacteriales</taxon>
        <taxon>Kribbellaceae</taxon>
        <taxon>Kribbella</taxon>
    </lineage>
</organism>
<dbReference type="NCBIfam" id="TIGR04225">
    <property type="entry name" value="CshA_fibril_rpt"/>
    <property type="match status" value="12"/>
</dbReference>
<evidence type="ECO:0000259" key="3">
    <source>
        <dbReference type="Pfam" id="PF19076"/>
    </source>
</evidence>
<evidence type="ECO:0000256" key="1">
    <source>
        <dbReference type="SAM" id="Phobius"/>
    </source>
</evidence>
<feature type="domain" description="CshA" evidence="3">
    <location>
        <begin position="429"/>
        <end position="506"/>
    </location>
</feature>
<dbReference type="Pfam" id="PF20009">
    <property type="entry name" value="GEVED"/>
    <property type="match status" value="1"/>
</dbReference>
<feature type="domain" description="CshA" evidence="3">
    <location>
        <begin position="830"/>
        <end position="934"/>
    </location>
</feature>
<evidence type="ECO:0000313" key="6">
    <source>
        <dbReference type="Proteomes" id="UP000294508"/>
    </source>
</evidence>
<protein>
    <submittedName>
        <fullName evidence="5">CshA-type fibril repeat protein</fullName>
    </submittedName>
</protein>
<dbReference type="Pfam" id="PF17963">
    <property type="entry name" value="Big_9"/>
    <property type="match status" value="2"/>
</dbReference>
<feature type="domain" description="GEVED" evidence="4">
    <location>
        <begin position="326"/>
        <end position="398"/>
    </location>
</feature>
<sequence length="1929" mass="196392">MRATRPSLSIVLAAGLVSLTTLDATAYQVPSAPFTQGDTATATMPGSGLKQTITVTGQTELLDATTAGVRGTGPTTYAPPIARTTPAQDLLVNTGTCASTGGCGDRGTVTIAFSQPVRNPVLHFAGIGGAVTQTVSGKPIAQSELHSVLKLTTAGLSLTKVGAGNNLTVTSDTVTATNHDAGPNCVNNKTGTGPDASATAACGSVRVNGVATKITFDITALFTKHPKLPAFNTESSGETFSVLASTGEDFGDAPASYGAAWSVLTDVRLGKDVTEDNATVANGTTGPTTPDQADDGVTFKPLRTNSTSYSAELALAGASKAGRACAWIDLDRDGTFEPAERACATFASGQSAVTLNWAKYARPTAGASYARVRVGYNNAQIDKPTGAADSGEAEDHPILIAPPPPPILLDDKATAAFNTGLTVDVLGNDQPGDPGTPLKPGSLCLVDEGTCVVMVNVVGQAKYVAKPDGKIDIEPVPGFFGPAKPVTYRVADSNGTTATAKLTLTVALPARPVATPDTATTPQNVSLALKPLGNDRPAPGVKLVPASVVLRDPADATFKKKVVIAGEGQYVVKPNGSVDFVPLPRFTGVGTQLGYRVTDSTKQTAESTLTVTVTPVTPTANGDSVSTAFDTDVVVPVLENDLPGSPDAPLDPASLRLVDPVSNKLVDKVTAARQGSYLVASGKVTFQPARGFNGVGTPLTYQVLDKNGTPARAELTVSVDAPGPPVANPDAITTLQGGSVVVAVLDNDKAGPTGSALVPDSVRLIPPTRGEPVATLIVAGQGKYTAKPDGKILFEPVPVFSGTAKPVTYQVADGNGAVGRSTLAVKVTKVQPDASDDTAGTAYDANVTVAVLTNDSAGDPAVPLVPSSVRVLDPKTQEPKTAVVVDGEASYLVKPDGKIEVDPLSTYTGVAAPITYSVSDVNGTLATATLTVTIAKPPAPTAKPDTGTSKQNVRLLLDPLANDTAGQGTGLDPVSLVLIDPADGSMKKLVKVPGQGSYQVNPEGTVIFDPLPGFTGTAATLTYRVSDWFDQATRSTITVTITPVTPVAADDVAKTPYEKTVAVKVLTNDEPGDKSAPLMPGSLLLTDPADGLLKATVTIPNEGVYTAAGGVVTFDPGATFRGPGTQLTYQVADSNGTLTTAKLWITVGLPPVAVADTASTLQDVSVTVNLLSNDSPGTDAKLDPSSVGLLDPAARTAGYLKKVTVAGQGTYTVQPSGGVVFDPLPAFRGKTLAINYRVADSNQNIAASTLTLNVTPIWPVTVDDSAITSYNQAITVNVLANDKAGDPSAPLVRSSLVLKSSAGGYGKTVTQPGEGTYTAAHDGSITFTPLKDYQGVTTPATYRITDDNGATAEGLLFLTVGTGPQAAADTATTKQNVTTTVDPLANDEPGTDAQLEMTSVQLYGVMARSWGRTATIPGQGVFTVNEVTGRITFDPAPTYRGVTSIAYRVTDTSRNTAASTIAVTVQPIVPVAADDAIATPYDTAVTVAVLKNDKPGDASAPLGEVRLIDPATGDAVPSLDVPGQGTFVVQPDGGIRFAPVDGFVGAATPVGYQVADRNGTVRSALLTVTVQARPVAAPDAARTKQHVPVTVDPLANDKPGPGASLDPETLLLIGPDAALVGQVTVAGEGDWVVAKGKVTFSPVARFTGTARPAAYVVKDGNRNAARATITVTVAPVRPVTADDSARTGFGKPVVVSVLGNDKPGDASAPLVPASVVLRDPADGKDKKSVTVPDEGGFMAGADGTITFTPAKDFIGTTRTVAYRVTDANGTSNSALVEVTVAGPILAKATTDTATGTPGSPVAVNPLLNDSGAPDPSTVCLRTGPATCSKRLTDATGTWSVAQDGTISLAPAAGFTGNAKAIYQQTDATGGTVAAPVKFTVGAQPAADLRSVNRAQIPATGGPPPILLTLGALLTALGATLAAISRRRSR</sequence>
<accession>A0A4R2HRQ5</accession>
<proteinExistence type="predicted"/>
<comment type="caution">
    <text evidence="5">The sequence shown here is derived from an EMBL/GenBank/DDBJ whole genome shotgun (WGS) entry which is preliminary data.</text>
</comment>
<evidence type="ECO:0000259" key="4">
    <source>
        <dbReference type="Pfam" id="PF20009"/>
    </source>
</evidence>
<reference evidence="5 6" key="1">
    <citation type="journal article" date="2015" name="Stand. Genomic Sci.">
        <title>Genomic Encyclopedia of Bacterial and Archaeal Type Strains, Phase III: the genomes of soil and plant-associated and newly described type strains.</title>
        <authorList>
            <person name="Whitman W.B."/>
            <person name="Woyke T."/>
            <person name="Klenk H.P."/>
            <person name="Zhou Y."/>
            <person name="Lilburn T.G."/>
            <person name="Beck B.J."/>
            <person name="De Vos P."/>
            <person name="Vandamme P."/>
            <person name="Eisen J.A."/>
            <person name="Garrity G."/>
            <person name="Hugenholtz P."/>
            <person name="Kyrpides N.C."/>
        </authorList>
    </citation>
    <scope>NUCLEOTIDE SEQUENCE [LARGE SCALE GENOMIC DNA]</scope>
    <source>
        <strain evidence="5 6">VKM Ac-2572</strain>
    </source>
</reference>
<name>A0A4R2HRQ5_9ACTN</name>
<feature type="domain" description="CshA" evidence="3">
    <location>
        <begin position="1043"/>
        <end position="1147"/>
    </location>
</feature>